<keyword evidence="2" id="KW-0092">Biotin</keyword>
<dbReference type="PANTHER" id="PTHR12835">
    <property type="entry name" value="BIOTIN PROTEIN LIGASE"/>
    <property type="match status" value="1"/>
</dbReference>
<dbReference type="Gene3D" id="3.30.930.10">
    <property type="entry name" value="Bira Bifunctional Protein, Domain 2"/>
    <property type="match status" value="1"/>
</dbReference>
<dbReference type="InterPro" id="IPR003142">
    <property type="entry name" value="BPL_C"/>
</dbReference>
<reference evidence="6" key="1">
    <citation type="submission" date="2020-09" db="EMBL/GenBank/DDBJ databases">
        <title>Hoyosella lacisalsi sp. nov., a halotolerant actinobacterium isolated from soil of Lake Gudzhirganskoe.</title>
        <authorList>
            <person name="Yang Q."/>
            <person name="Guo P.Y."/>
            <person name="Liu S.W."/>
            <person name="Li F.N."/>
            <person name="Sun C.H."/>
        </authorList>
    </citation>
    <scope>NUCLEOTIDE SEQUENCE</scope>
    <source>
        <strain evidence="6">G463</strain>
    </source>
</reference>
<dbReference type="Proteomes" id="UP000642993">
    <property type="component" value="Unassembled WGS sequence"/>
</dbReference>
<evidence type="ECO:0000313" key="6">
    <source>
        <dbReference type="EMBL" id="MBD8506580.1"/>
    </source>
</evidence>
<evidence type="ECO:0000313" key="7">
    <source>
        <dbReference type="Proteomes" id="UP000642993"/>
    </source>
</evidence>
<dbReference type="NCBIfam" id="TIGR00121">
    <property type="entry name" value="birA_ligase"/>
    <property type="match status" value="1"/>
</dbReference>
<keyword evidence="1 6" id="KW-0436">Ligase</keyword>
<dbReference type="SUPFAM" id="SSF55681">
    <property type="entry name" value="Class II aaRS and biotin synthetases"/>
    <property type="match status" value="1"/>
</dbReference>
<feature type="region of interest" description="Disordered" evidence="4">
    <location>
        <begin position="1"/>
        <end position="20"/>
    </location>
</feature>
<organism evidence="6 7">
    <name type="scientific">Lolliginicoccus lacisalsi</name>
    <dbReference type="NCBI Taxonomy" id="2742202"/>
    <lineage>
        <taxon>Bacteria</taxon>
        <taxon>Bacillati</taxon>
        <taxon>Actinomycetota</taxon>
        <taxon>Actinomycetes</taxon>
        <taxon>Mycobacteriales</taxon>
        <taxon>Hoyosellaceae</taxon>
        <taxon>Lolliginicoccus</taxon>
    </lineage>
</organism>
<dbReference type="Pfam" id="PF03099">
    <property type="entry name" value="BPL_LplA_LipB"/>
    <property type="match status" value="1"/>
</dbReference>
<protein>
    <recommendedName>
        <fullName evidence="3">biotin--[biotin carboxyl-carrier protein] ligase</fullName>
        <ecNumber evidence="3">6.3.4.15</ecNumber>
    </recommendedName>
</protein>
<dbReference type="GO" id="GO:0005737">
    <property type="term" value="C:cytoplasm"/>
    <property type="evidence" value="ECO:0007669"/>
    <property type="project" value="TreeGrafter"/>
</dbReference>
<keyword evidence="7" id="KW-1185">Reference proteome</keyword>
<dbReference type="CDD" id="cd16442">
    <property type="entry name" value="BPL"/>
    <property type="match status" value="1"/>
</dbReference>
<dbReference type="PROSITE" id="PS51733">
    <property type="entry name" value="BPL_LPL_CATALYTIC"/>
    <property type="match status" value="1"/>
</dbReference>
<dbReference type="AlphaFoldDB" id="A0A927JD15"/>
<name>A0A927JD15_9ACTN</name>
<dbReference type="InterPro" id="IPR004143">
    <property type="entry name" value="BPL_LPL_catalytic"/>
</dbReference>
<proteinExistence type="predicted"/>
<dbReference type="Gene3D" id="2.30.30.100">
    <property type="match status" value="1"/>
</dbReference>
<dbReference type="InterPro" id="IPR045864">
    <property type="entry name" value="aa-tRNA-synth_II/BPL/LPL"/>
</dbReference>
<dbReference type="PANTHER" id="PTHR12835:SF5">
    <property type="entry name" value="BIOTIN--PROTEIN LIGASE"/>
    <property type="match status" value="1"/>
</dbReference>
<comment type="caution">
    <text evidence="6">The sequence shown here is derived from an EMBL/GenBank/DDBJ whole genome shotgun (WGS) entry which is preliminary data.</text>
</comment>
<dbReference type="EC" id="6.3.4.15" evidence="3"/>
<feature type="domain" description="BPL/LPL catalytic" evidence="5">
    <location>
        <begin position="24"/>
        <end position="210"/>
    </location>
</feature>
<evidence type="ECO:0000256" key="1">
    <source>
        <dbReference type="ARBA" id="ARBA00022598"/>
    </source>
</evidence>
<evidence type="ECO:0000259" key="5">
    <source>
        <dbReference type="PROSITE" id="PS51733"/>
    </source>
</evidence>
<sequence length="280" mass="28548">MPENQPPEPASPTPGGGPPPLDAAQLAPRLAEAGWNSVHVMGTTGSTNADLLASAPTATDRTVLLAEQQTAGRGRHSRTWETTPGTSLIASVLLRAAGVPPARLGWLPLLTGVALASAIRDETGVRATLKWPNDVHVGGRKVAGILAEVAPVPGPATVVVGFGINASTERDELPVTDATSLYLESGSHPDRSGLAVAVLARLSRALDVWIASGGAPGPLREQYVALSSTLGEEVSVALPGGTVTGLAERIDEAGCLVLSVPGEGEHVVSAGDVTHLRKAQ</sequence>
<evidence type="ECO:0000256" key="4">
    <source>
        <dbReference type="SAM" id="MobiDB-lite"/>
    </source>
</evidence>
<accession>A0A927JD15</accession>
<evidence type="ECO:0000256" key="3">
    <source>
        <dbReference type="ARBA" id="ARBA00024227"/>
    </source>
</evidence>
<dbReference type="GO" id="GO:0004077">
    <property type="term" value="F:biotin--[biotin carboxyl-carrier protein] ligase activity"/>
    <property type="evidence" value="ECO:0007669"/>
    <property type="project" value="UniProtKB-EC"/>
</dbReference>
<dbReference type="Pfam" id="PF02237">
    <property type="entry name" value="BPL_C"/>
    <property type="match status" value="1"/>
</dbReference>
<dbReference type="InterPro" id="IPR004408">
    <property type="entry name" value="Biotin_CoA_COase_ligase"/>
</dbReference>
<evidence type="ECO:0000256" key="2">
    <source>
        <dbReference type="ARBA" id="ARBA00023267"/>
    </source>
</evidence>
<dbReference type="EMBL" id="JACYWE010000004">
    <property type="protein sequence ID" value="MBD8506580.1"/>
    <property type="molecule type" value="Genomic_DNA"/>
</dbReference>
<gene>
    <name evidence="6" type="ORF">HT102_08785</name>
</gene>
<dbReference type="RefSeq" id="WP_192039038.1">
    <property type="nucleotide sequence ID" value="NZ_JACYWE010000004.1"/>
</dbReference>